<dbReference type="Pfam" id="PF13853">
    <property type="entry name" value="7tm_4"/>
    <property type="match status" value="1"/>
</dbReference>
<dbReference type="PRINTS" id="PR00245">
    <property type="entry name" value="OLFACTORYR"/>
</dbReference>
<dbReference type="Proteomes" id="UP000515156">
    <property type="component" value="Chromosome 14"/>
</dbReference>
<evidence type="ECO:0000256" key="6">
    <source>
        <dbReference type="ARBA" id="ARBA00022989"/>
    </source>
</evidence>
<dbReference type="KEGG" id="muo:115457206"/>
<keyword evidence="5 14" id="KW-0552">Olfaction</keyword>
<keyword evidence="16" id="KW-1185">Reference proteome</keyword>
<keyword evidence="2 14" id="KW-1003">Cell membrane</keyword>
<feature type="transmembrane region" description="Helical" evidence="14">
    <location>
        <begin position="239"/>
        <end position="262"/>
    </location>
</feature>
<dbReference type="PRINTS" id="PR00237">
    <property type="entry name" value="GPCRRHODOPSN"/>
</dbReference>
<keyword evidence="12 13" id="KW-0807">Transducer</keyword>
<evidence type="ECO:0000256" key="9">
    <source>
        <dbReference type="ARBA" id="ARBA00023157"/>
    </source>
</evidence>
<dbReference type="RefSeq" id="XP_030042491.1">
    <property type="nucleotide sequence ID" value="XM_030186631.1"/>
</dbReference>
<organism evidence="16 17">
    <name type="scientific">Microcaecilia unicolor</name>
    <dbReference type="NCBI Taxonomy" id="1415580"/>
    <lineage>
        <taxon>Eukaryota</taxon>
        <taxon>Metazoa</taxon>
        <taxon>Chordata</taxon>
        <taxon>Craniata</taxon>
        <taxon>Vertebrata</taxon>
        <taxon>Euteleostomi</taxon>
        <taxon>Amphibia</taxon>
        <taxon>Gymnophiona</taxon>
        <taxon>Siphonopidae</taxon>
        <taxon>Microcaecilia</taxon>
    </lineage>
</organism>
<evidence type="ECO:0000256" key="13">
    <source>
        <dbReference type="RuleBase" id="RU000688"/>
    </source>
</evidence>
<dbReference type="AlphaFoldDB" id="A0A6P7WN62"/>
<dbReference type="InterPro" id="IPR050939">
    <property type="entry name" value="Olfactory_GPCR1"/>
</dbReference>
<keyword evidence="6 14" id="KW-1133">Transmembrane helix</keyword>
<keyword evidence="3 14" id="KW-0716">Sensory transduction</keyword>
<evidence type="ECO:0000256" key="5">
    <source>
        <dbReference type="ARBA" id="ARBA00022725"/>
    </source>
</evidence>
<evidence type="ECO:0000256" key="3">
    <source>
        <dbReference type="ARBA" id="ARBA00022606"/>
    </source>
</evidence>
<evidence type="ECO:0000256" key="14">
    <source>
        <dbReference type="RuleBase" id="RU363047"/>
    </source>
</evidence>
<feature type="transmembrane region" description="Helical" evidence="14">
    <location>
        <begin position="61"/>
        <end position="82"/>
    </location>
</feature>
<sequence>MIDLKNATIIQEFILVGFHGTLGLQVFLFFIFSFAYLLTLVGNLTIIVIVRLNSQLHKPMYFFLSNLSFLEIWYTMVIVPRMLANFLMEDKTISFIACMTQLYFFLSLVCTECVLLAVMAVDRYVAICIPLRYTIIMNNQLCVKVAVVSWMSGFIISMIKVYYISGITMCGTNIINHFFCDVSPLLNLACTDKGEAETVDFIFAMLLTAIPLSVILISYICIIVTVLSIPSTSGRKKAFSTCASHLTVVIIFYSTTLFMYARPKAIYSFDSNKVVSLIYTVITPFLNPFIYCFRNKEVKDALRKTMRKRDQM</sequence>
<dbReference type="CDD" id="cd15224">
    <property type="entry name" value="7tmA_OR6B-like"/>
    <property type="match status" value="1"/>
</dbReference>
<dbReference type="SUPFAM" id="SSF81321">
    <property type="entry name" value="Family A G protein-coupled receptor-like"/>
    <property type="match status" value="1"/>
</dbReference>
<dbReference type="InParanoid" id="A0A6P7WN62"/>
<accession>A0A6P7WN62</accession>
<name>A0A6P7WN62_9AMPH</name>
<dbReference type="GO" id="GO:0004930">
    <property type="term" value="F:G protein-coupled receptor activity"/>
    <property type="evidence" value="ECO:0007669"/>
    <property type="project" value="UniProtKB-KW"/>
</dbReference>
<evidence type="ECO:0000256" key="7">
    <source>
        <dbReference type="ARBA" id="ARBA00023040"/>
    </source>
</evidence>
<keyword evidence="10 13" id="KW-0675">Receptor</keyword>
<dbReference type="PROSITE" id="PS00237">
    <property type="entry name" value="G_PROTEIN_RECEP_F1_1"/>
    <property type="match status" value="1"/>
</dbReference>
<feature type="transmembrane region" description="Helical" evidence="14">
    <location>
        <begin position="274"/>
        <end position="293"/>
    </location>
</feature>
<comment type="subcellular location">
    <subcellularLocation>
        <location evidence="1 14">Cell membrane</location>
        <topology evidence="1 14">Multi-pass membrane protein</topology>
    </subcellularLocation>
</comment>
<dbReference type="OrthoDB" id="9447100at2759"/>
<feature type="transmembrane region" description="Helical" evidence="14">
    <location>
        <begin position="201"/>
        <end position="227"/>
    </location>
</feature>
<evidence type="ECO:0000256" key="1">
    <source>
        <dbReference type="ARBA" id="ARBA00004651"/>
    </source>
</evidence>
<dbReference type="PANTHER" id="PTHR24242:SF359">
    <property type="entry name" value="ODORANT RECEPTOR-RELATED"/>
    <property type="match status" value="1"/>
</dbReference>
<dbReference type="FunFam" id="1.20.1070.10:FF:000001">
    <property type="entry name" value="Olfactory receptor"/>
    <property type="match status" value="1"/>
</dbReference>
<feature type="transmembrane region" description="Helical" evidence="14">
    <location>
        <begin position="102"/>
        <end position="121"/>
    </location>
</feature>
<dbReference type="GO" id="GO:0004984">
    <property type="term" value="F:olfactory receptor activity"/>
    <property type="evidence" value="ECO:0007669"/>
    <property type="project" value="InterPro"/>
</dbReference>
<evidence type="ECO:0000259" key="15">
    <source>
        <dbReference type="PROSITE" id="PS50262"/>
    </source>
</evidence>
<comment type="similarity">
    <text evidence="13">Belongs to the G-protein coupled receptor 1 family.</text>
</comment>
<feature type="domain" description="G-protein coupled receptors family 1 profile" evidence="15">
    <location>
        <begin position="42"/>
        <end position="291"/>
    </location>
</feature>
<dbReference type="PROSITE" id="PS50262">
    <property type="entry name" value="G_PROTEIN_RECEP_F1_2"/>
    <property type="match status" value="1"/>
</dbReference>
<keyword evidence="7 13" id="KW-0297">G-protein coupled receptor</keyword>
<keyword evidence="4 13" id="KW-0812">Transmembrane</keyword>
<proteinExistence type="inferred from homology"/>
<keyword evidence="9" id="KW-1015">Disulfide bond</keyword>
<evidence type="ECO:0000256" key="10">
    <source>
        <dbReference type="ARBA" id="ARBA00023170"/>
    </source>
</evidence>
<evidence type="ECO:0000256" key="4">
    <source>
        <dbReference type="ARBA" id="ARBA00022692"/>
    </source>
</evidence>
<evidence type="ECO:0000256" key="8">
    <source>
        <dbReference type="ARBA" id="ARBA00023136"/>
    </source>
</evidence>
<keyword evidence="8 14" id="KW-0472">Membrane</keyword>
<evidence type="ECO:0000313" key="17">
    <source>
        <dbReference type="RefSeq" id="XP_030042491.1"/>
    </source>
</evidence>
<dbReference type="InterPro" id="IPR017452">
    <property type="entry name" value="GPCR_Rhodpsn_7TM"/>
</dbReference>
<dbReference type="Gene3D" id="1.20.1070.10">
    <property type="entry name" value="Rhodopsin 7-helix transmembrane proteins"/>
    <property type="match status" value="1"/>
</dbReference>
<gene>
    <name evidence="17" type="primary">LOC115457206</name>
</gene>
<evidence type="ECO:0000256" key="11">
    <source>
        <dbReference type="ARBA" id="ARBA00023180"/>
    </source>
</evidence>
<dbReference type="GeneID" id="115457206"/>
<feature type="transmembrane region" description="Helical" evidence="14">
    <location>
        <begin position="26"/>
        <end position="49"/>
    </location>
</feature>
<feature type="transmembrane region" description="Helical" evidence="14">
    <location>
        <begin position="141"/>
        <end position="163"/>
    </location>
</feature>
<dbReference type="GO" id="GO:0005886">
    <property type="term" value="C:plasma membrane"/>
    <property type="evidence" value="ECO:0007669"/>
    <property type="project" value="UniProtKB-SubCell"/>
</dbReference>
<dbReference type="PANTHER" id="PTHR24242">
    <property type="entry name" value="G-PROTEIN COUPLED RECEPTOR"/>
    <property type="match status" value="1"/>
</dbReference>
<protein>
    <recommendedName>
        <fullName evidence="14">Olfactory receptor</fullName>
    </recommendedName>
</protein>
<reference evidence="17" key="1">
    <citation type="submission" date="2025-08" db="UniProtKB">
        <authorList>
            <consortium name="RefSeq"/>
        </authorList>
    </citation>
    <scope>IDENTIFICATION</scope>
</reference>
<evidence type="ECO:0000256" key="12">
    <source>
        <dbReference type="ARBA" id="ARBA00023224"/>
    </source>
</evidence>
<evidence type="ECO:0000256" key="2">
    <source>
        <dbReference type="ARBA" id="ARBA00022475"/>
    </source>
</evidence>
<dbReference type="InterPro" id="IPR000276">
    <property type="entry name" value="GPCR_Rhodpsn"/>
</dbReference>
<evidence type="ECO:0000313" key="16">
    <source>
        <dbReference type="Proteomes" id="UP000515156"/>
    </source>
</evidence>
<keyword evidence="11" id="KW-0325">Glycoprotein</keyword>
<dbReference type="InterPro" id="IPR000725">
    <property type="entry name" value="Olfact_rcpt"/>
</dbReference>